<dbReference type="GO" id="GO:0005829">
    <property type="term" value="C:cytosol"/>
    <property type="evidence" value="ECO:0007669"/>
    <property type="project" value="TreeGrafter"/>
</dbReference>
<dbReference type="Proteomes" id="UP000190064">
    <property type="component" value="Unassembled WGS sequence"/>
</dbReference>
<gene>
    <name evidence="7" type="primary">pepQ</name>
    <name evidence="10" type="ORF">BTA35_0206830</name>
</gene>
<feature type="binding site" evidence="7">
    <location>
        <position position="412"/>
    </location>
    <ligand>
        <name>Mn(2+)</name>
        <dbReference type="ChEBI" id="CHEBI:29035"/>
        <label>2</label>
    </ligand>
</feature>
<feature type="binding site" evidence="7">
    <location>
        <position position="373"/>
    </location>
    <ligand>
        <name>Mn(2+)</name>
        <dbReference type="ChEBI" id="CHEBI:29035"/>
        <label>1</label>
    </ligand>
</feature>
<feature type="binding site" evidence="7">
    <location>
        <position position="412"/>
    </location>
    <ligand>
        <name>Mn(2+)</name>
        <dbReference type="ChEBI" id="CHEBI:29035"/>
        <label>1</label>
    </ligand>
</feature>
<dbReference type="PANTHER" id="PTHR43226">
    <property type="entry name" value="XAA-PRO AMINOPEPTIDASE 3"/>
    <property type="match status" value="1"/>
</dbReference>
<keyword evidence="11" id="KW-1185">Reference proteome</keyword>
<evidence type="ECO:0000256" key="1">
    <source>
        <dbReference type="ARBA" id="ARBA00022670"/>
    </source>
</evidence>
<reference evidence="10" key="1">
    <citation type="submission" date="2017-02" db="EMBL/GenBank/DDBJ databases">
        <title>Draft Genome Sequence of the Salt Water Bacterium Oceanospirillum linum ATCC 11336.</title>
        <authorList>
            <person name="Trachtenberg A.M."/>
            <person name="Carney J.G."/>
            <person name="Linnane J.D."/>
            <person name="Rheaume B.A."/>
            <person name="Pitts N.L."/>
            <person name="Mykles D.L."/>
            <person name="Maclea K.S."/>
        </authorList>
    </citation>
    <scope>NUCLEOTIDE SEQUENCE [LARGE SCALE GENOMIC DNA]</scope>
    <source>
        <strain evidence="10">ATCC 11336</strain>
    </source>
</reference>
<keyword evidence="2 7" id="KW-0479">Metal-binding</keyword>
<dbReference type="Gene3D" id="3.90.230.10">
    <property type="entry name" value="Creatinase/methionine aminopeptidase superfamily"/>
    <property type="match status" value="1"/>
</dbReference>
<dbReference type="GO" id="GO:0016795">
    <property type="term" value="F:phosphoric triester hydrolase activity"/>
    <property type="evidence" value="ECO:0007669"/>
    <property type="project" value="InterPro"/>
</dbReference>
<accession>A0A1T1HCY8</accession>
<sequence length="436" mass="49242">MSALYFAHLSQLQSRFETLLHEHSFDQLLIGSGHLHKHFLDDTRYPFRPNPHFVYWSPFLTQHPDCWLLVRPGQKPLMFYYTPKDFWHLTPDLPCADWALGFEWIAYDDPAAMLATVGQARTALISEQGLEGAHLSHNPEALIHSINFGRAIKTEWEQHCLREANYLAVKGHRAAQHGFESGLSEYAIHQAYLSAISHNERDMPYDNIVGLNEHAAVLHYQFQQRSAPGEHRTLLIDAGASFNGYAADITRTFTQDGTLFSDLVKGLDDLQRQLCQQISAGSNFVALHEQMHLMIADLLNRFGLVHANPEDQLEQGITRTFYPHGLGHLLGLQVHDVGGWQQNAAGVQQEPPAEHPFLRLTRTLEAGYVITVEPGVYFIPQLLAELKASKASEQINWAMVEKLLPYGGIRIEDNLCVMGDGSENYTRDGFARLSDL</sequence>
<dbReference type="RefSeq" id="WP_078319064.1">
    <property type="nucleotide sequence ID" value="NZ_FXTS01000002.1"/>
</dbReference>
<dbReference type="GO" id="GO:0102009">
    <property type="term" value="F:proline dipeptidase activity"/>
    <property type="evidence" value="ECO:0007669"/>
    <property type="project" value="UniProtKB-EC"/>
</dbReference>
<evidence type="ECO:0000256" key="6">
    <source>
        <dbReference type="ARBA" id="ARBA00023211"/>
    </source>
</evidence>
<keyword evidence="4 7" id="KW-0224">Dipeptidase</keyword>
<dbReference type="Pfam" id="PF00557">
    <property type="entry name" value="Peptidase_M24"/>
    <property type="match status" value="1"/>
</dbReference>
<dbReference type="InterPro" id="IPR029149">
    <property type="entry name" value="Creatin/AminoP/Spt16_N"/>
</dbReference>
<feature type="domain" description="Xaa-Pro dipeptidase N-terminal" evidence="9">
    <location>
        <begin position="4"/>
        <end position="148"/>
    </location>
</feature>
<evidence type="ECO:0000259" key="9">
    <source>
        <dbReference type="Pfam" id="PF21216"/>
    </source>
</evidence>
<name>A0A1T1HCY8_OCELI</name>
<keyword evidence="5 7" id="KW-0482">Metalloprotease</keyword>
<evidence type="ECO:0000313" key="11">
    <source>
        <dbReference type="Proteomes" id="UP000190064"/>
    </source>
</evidence>
<comment type="similarity">
    <text evidence="7">Belongs to the peptidase M24B family. Bacterial-type prolidase subfamily.</text>
</comment>
<comment type="cofactor">
    <cofactor evidence="7">
        <name>Mn(2+)</name>
        <dbReference type="ChEBI" id="CHEBI:29035"/>
    </cofactor>
    <text evidence="7">Binds 2 manganese ions per subunit.</text>
</comment>
<feature type="binding site" evidence="7">
    <location>
        <position position="248"/>
    </location>
    <ligand>
        <name>Mn(2+)</name>
        <dbReference type="ChEBI" id="CHEBI:29035"/>
        <label>1</label>
    </ligand>
</feature>
<dbReference type="SUPFAM" id="SSF55920">
    <property type="entry name" value="Creatinase/aminopeptidase"/>
    <property type="match status" value="1"/>
</dbReference>
<dbReference type="EC" id="3.4.13.9" evidence="7"/>
<dbReference type="AlphaFoldDB" id="A0A1T1HCY8"/>
<comment type="catalytic activity">
    <reaction evidence="7">
        <text>Xaa-L-Pro dipeptide + H2O = an L-alpha-amino acid + L-proline</text>
        <dbReference type="Rhea" id="RHEA:76407"/>
        <dbReference type="ChEBI" id="CHEBI:15377"/>
        <dbReference type="ChEBI" id="CHEBI:59869"/>
        <dbReference type="ChEBI" id="CHEBI:60039"/>
        <dbReference type="ChEBI" id="CHEBI:195196"/>
        <dbReference type="EC" id="3.4.13.9"/>
    </reaction>
</comment>
<feature type="binding site" evidence="7">
    <location>
        <position position="248"/>
    </location>
    <ligand>
        <name>Mn(2+)</name>
        <dbReference type="ChEBI" id="CHEBI:29035"/>
        <label>2</label>
    </ligand>
</feature>
<dbReference type="PROSITE" id="PS00491">
    <property type="entry name" value="PROLINE_PEPTIDASE"/>
    <property type="match status" value="1"/>
</dbReference>
<dbReference type="Pfam" id="PF21216">
    <property type="entry name" value="PepQ_N"/>
    <property type="match status" value="1"/>
</dbReference>
<dbReference type="PANTHER" id="PTHR43226:SF8">
    <property type="entry name" value="XAA-PRO DIPEPTIDASE"/>
    <property type="match status" value="1"/>
</dbReference>
<dbReference type="GO" id="GO:0008235">
    <property type="term" value="F:metalloexopeptidase activity"/>
    <property type="evidence" value="ECO:0007669"/>
    <property type="project" value="UniProtKB-UniRule"/>
</dbReference>
<dbReference type="InterPro" id="IPR001131">
    <property type="entry name" value="Peptidase_M24B_aminopep-P_CS"/>
</dbReference>
<evidence type="ECO:0000256" key="2">
    <source>
        <dbReference type="ARBA" id="ARBA00022723"/>
    </source>
</evidence>
<dbReference type="GO" id="GO:0006508">
    <property type="term" value="P:proteolysis"/>
    <property type="evidence" value="ECO:0007669"/>
    <property type="project" value="UniProtKB-KW"/>
</dbReference>
<protein>
    <recommendedName>
        <fullName evidence="7">Xaa-Pro dipeptidase</fullName>
        <shortName evidence="7">X-Pro dipeptidase</shortName>
        <ecNumber evidence="7">3.4.13.9</ecNumber>
    </recommendedName>
    <alternativeName>
        <fullName evidence="7">Imidodipeptidase</fullName>
    </alternativeName>
    <alternativeName>
        <fullName evidence="7">Proline dipeptidase</fullName>
        <shortName evidence="7">Prolidase</shortName>
    </alternativeName>
</protein>
<feature type="binding site" evidence="7">
    <location>
        <position position="237"/>
    </location>
    <ligand>
        <name>Mn(2+)</name>
        <dbReference type="ChEBI" id="CHEBI:29035"/>
        <label>2</label>
    </ligand>
</feature>
<dbReference type="EMBL" id="MTSD02000002">
    <property type="protein sequence ID" value="OOV87719.1"/>
    <property type="molecule type" value="Genomic_DNA"/>
</dbReference>
<dbReference type="GO" id="GO:0004177">
    <property type="term" value="F:aminopeptidase activity"/>
    <property type="evidence" value="ECO:0007669"/>
    <property type="project" value="TreeGrafter"/>
</dbReference>
<comment type="function">
    <text evidence="7">Splits dipeptides with a prolyl residue in the C-terminal position.</text>
</comment>
<dbReference type="InterPro" id="IPR036005">
    <property type="entry name" value="Creatinase/aminopeptidase-like"/>
</dbReference>
<dbReference type="HAMAP" id="MF_01279">
    <property type="entry name" value="X_Pro_dipeptid"/>
    <property type="match status" value="1"/>
</dbReference>
<keyword evidence="3 7" id="KW-0378">Hydrolase</keyword>
<dbReference type="STRING" id="966.BTA35_0206830"/>
<dbReference type="InterPro" id="IPR048819">
    <property type="entry name" value="PepQ_N"/>
</dbReference>
<dbReference type="NCBIfam" id="NF010133">
    <property type="entry name" value="PRK13607.1"/>
    <property type="match status" value="1"/>
</dbReference>
<evidence type="ECO:0000256" key="3">
    <source>
        <dbReference type="ARBA" id="ARBA00022801"/>
    </source>
</evidence>
<comment type="caution">
    <text evidence="10">The sequence shown here is derived from an EMBL/GenBank/DDBJ whole genome shotgun (WGS) entry which is preliminary data.</text>
</comment>
<evidence type="ECO:0000259" key="8">
    <source>
        <dbReference type="Pfam" id="PF00557"/>
    </source>
</evidence>
<dbReference type="InterPro" id="IPR052433">
    <property type="entry name" value="X-Pro_dipept-like"/>
</dbReference>
<feature type="binding site" evidence="7">
    <location>
        <position position="328"/>
    </location>
    <ligand>
        <name>Mn(2+)</name>
        <dbReference type="ChEBI" id="CHEBI:29035"/>
        <label>1</label>
    </ligand>
</feature>
<evidence type="ECO:0000256" key="5">
    <source>
        <dbReference type="ARBA" id="ARBA00023049"/>
    </source>
</evidence>
<feature type="domain" description="Peptidase M24" evidence="8">
    <location>
        <begin position="160"/>
        <end position="417"/>
    </location>
</feature>
<evidence type="ECO:0000256" key="4">
    <source>
        <dbReference type="ARBA" id="ARBA00022997"/>
    </source>
</evidence>
<proteinExistence type="inferred from homology"/>
<organism evidence="10 11">
    <name type="scientific">Oceanospirillum linum</name>
    <dbReference type="NCBI Taxonomy" id="966"/>
    <lineage>
        <taxon>Bacteria</taxon>
        <taxon>Pseudomonadati</taxon>
        <taxon>Pseudomonadota</taxon>
        <taxon>Gammaproteobacteria</taxon>
        <taxon>Oceanospirillales</taxon>
        <taxon>Oceanospirillaceae</taxon>
        <taxon>Oceanospirillum</taxon>
    </lineage>
</organism>
<evidence type="ECO:0000313" key="10">
    <source>
        <dbReference type="EMBL" id="OOV87719.1"/>
    </source>
</evidence>
<evidence type="ECO:0000256" key="7">
    <source>
        <dbReference type="HAMAP-Rule" id="MF_01279"/>
    </source>
</evidence>
<keyword evidence="1 7" id="KW-0645">Protease</keyword>
<dbReference type="InterPro" id="IPR022846">
    <property type="entry name" value="X_Pro_dipept"/>
</dbReference>
<dbReference type="InterPro" id="IPR000994">
    <property type="entry name" value="Pept_M24"/>
</dbReference>
<dbReference type="Gene3D" id="3.40.350.10">
    <property type="entry name" value="Creatinase/prolidase N-terminal domain"/>
    <property type="match status" value="1"/>
</dbReference>
<dbReference type="GO" id="GO:0046872">
    <property type="term" value="F:metal ion binding"/>
    <property type="evidence" value="ECO:0007669"/>
    <property type="project" value="UniProtKB-KW"/>
</dbReference>
<keyword evidence="6 7" id="KW-0464">Manganese</keyword>